<gene>
    <name evidence="2" type="ORF">THRCLA_02940</name>
</gene>
<feature type="coiled-coil region" evidence="1">
    <location>
        <begin position="196"/>
        <end position="241"/>
    </location>
</feature>
<protein>
    <submittedName>
        <fullName evidence="2">Uncharacterized protein</fullName>
    </submittedName>
</protein>
<proteinExistence type="predicted"/>
<dbReference type="AlphaFoldDB" id="A0A1W0A3T3"/>
<dbReference type="Proteomes" id="UP000243217">
    <property type="component" value="Unassembled WGS sequence"/>
</dbReference>
<evidence type="ECO:0000313" key="2">
    <source>
        <dbReference type="EMBL" id="OQS04859.1"/>
    </source>
</evidence>
<keyword evidence="3" id="KW-1185">Reference proteome</keyword>
<evidence type="ECO:0000313" key="3">
    <source>
        <dbReference type="Proteomes" id="UP000243217"/>
    </source>
</evidence>
<reference evidence="2 3" key="1">
    <citation type="journal article" date="2014" name="Genome Biol. Evol.">
        <title>The secreted proteins of Achlya hypogyna and Thraustotheca clavata identify the ancestral oomycete secretome and reveal gene acquisitions by horizontal gene transfer.</title>
        <authorList>
            <person name="Misner I."/>
            <person name="Blouin N."/>
            <person name="Leonard G."/>
            <person name="Richards T.A."/>
            <person name="Lane C.E."/>
        </authorList>
    </citation>
    <scope>NUCLEOTIDE SEQUENCE [LARGE SCALE GENOMIC DNA]</scope>
    <source>
        <strain evidence="2 3">ATCC 34112</strain>
    </source>
</reference>
<keyword evidence="1" id="KW-0175">Coiled coil</keyword>
<feature type="coiled-coil region" evidence="1">
    <location>
        <begin position="95"/>
        <end position="158"/>
    </location>
</feature>
<dbReference type="EMBL" id="JNBS01000539">
    <property type="protein sequence ID" value="OQS04859.1"/>
    <property type="molecule type" value="Genomic_DNA"/>
</dbReference>
<dbReference type="OrthoDB" id="79281at2759"/>
<evidence type="ECO:0000256" key="1">
    <source>
        <dbReference type="SAM" id="Coils"/>
    </source>
</evidence>
<comment type="caution">
    <text evidence="2">The sequence shown here is derived from an EMBL/GenBank/DDBJ whole genome shotgun (WGS) entry which is preliminary data.</text>
</comment>
<name>A0A1W0A3T3_9STRA</name>
<organism evidence="2 3">
    <name type="scientific">Thraustotheca clavata</name>
    <dbReference type="NCBI Taxonomy" id="74557"/>
    <lineage>
        <taxon>Eukaryota</taxon>
        <taxon>Sar</taxon>
        <taxon>Stramenopiles</taxon>
        <taxon>Oomycota</taxon>
        <taxon>Saprolegniomycetes</taxon>
        <taxon>Saprolegniales</taxon>
        <taxon>Achlyaceae</taxon>
        <taxon>Thraustotheca</taxon>
    </lineage>
</organism>
<accession>A0A1W0A3T3</accession>
<sequence length="279" mass="33312">MWNKEIYKKKYQRRSLRRLLHFQLNRAFRTWSLTVAYDYQKHTPLLAQVKAVIEPTIAVNQTSSDILPELPQQIVKLETEEISTQTNNNDTDRTKENELKELQQANLTLQKLYQSSQEQIAQHLKDQRNWLDQFQLIAQDKQRMLALLEESKQQLHRAKCIEEENKALRVLLAEKNIQGQKLKQLAGRCSLNQRMIQRLELENESLRFERAQEQKEYEKYLADMAMQLAEAQDTSDRLKDAEIYNHELEHMLAIQKERCQQAKLYRFEQVLDRMSKKEP</sequence>